<accession>A0ABR9FQS0</accession>
<protein>
    <submittedName>
        <fullName evidence="2">Fic family protein</fullName>
    </submittedName>
</protein>
<dbReference type="Gene3D" id="1.10.3290.10">
    <property type="entry name" value="Fido-like domain"/>
    <property type="match status" value="1"/>
</dbReference>
<organism evidence="2 3">
    <name type="scientific">Pseudoalteromonas prydzensis</name>
    <dbReference type="NCBI Taxonomy" id="182141"/>
    <lineage>
        <taxon>Bacteria</taxon>
        <taxon>Pseudomonadati</taxon>
        <taxon>Pseudomonadota</taxon>
        <taxon>Gammaproteobacteria</taxon>
        <taxon>Alteromonadales</taxon>
        <taxon>Pseudoalteromonadaceae</taxon>
        <taxon>Pseudoalteromonas</taxon>
    </lineage>
</organism>
<evidence type="ECO:0000313" key="3">
    <source>
        <dbReference type="Proteomes" id="UP000707245"/>
    </source>
</evidence>
<dbReference type="InterPro" id="IPR040198">
    <property type="entry name" value="Fido_containing"/>
</dbReference>
<dbReference type="InterPro" id="IPR036597">
    <property type="entry name" value="Fido-like_dom_sf"/>
</dbReference>
<dbReference type="InterPro" id="IPR003812">
    <property type="entry name" value="Fido"/>
</dbReference>
<comment type="caution">
    <text evidence="2">The sequence shown here is derived from an EMBL/GenBank/DDBJ whole genome shotgun (WGS) entry which is preliminary data.</text>
</comment>
<dbReference type="Pfam" id="PF02661">
    <property type="entry name" value="Fic"/>
    <property type="match status" value="1"/>
</dbReference>
<evidence type="ECO:0000313" key="2">
    <source>
        <dbReference type="EMBL" id="MBE0459149.1"/>
    </source>
</evidence>
<feature type="domain" description="Fido" evidence="1">
    <location>
        <begin position="113"/>
        <end position="256"/>
    </location>
</feature>
<keyword evidence="3" id="KW-1185">Reference proteome</keyword>
<evidence type="ECO:0000259" key="1">
    <source>
        <dbReference type="PROSITE" id="PS51459"/>
    </source>
</evidence>
<dbReference type="Proteomes" id="UP000707245">
    <property type="component" value="Unassembled WGS sequence"/>
</dbReference>
<name>A0ABR9FQS0_9GAMM</name>
<dbReference type="RefSeq" id="WP_192542627.1">
    <property type="nucleotide sequence ID" value="NZ_JBQELX010000070.1"/>
</dbReference>
<proteinExistence type="predicted"/>
<reference evidence="2 3" key="1">
    <citation type="submission" date="2020-07" db="EMBL/GenBank/DDBJ databases">
        <title>Halophilic bacteria isolated from french cheeses.</title>
        <authorList>
            <person name="Kothe C.I."/>
            <person name="Farah-Kraiem B."/>
            <person name="Renault P."/>
            <person name="Dridi B."/>
        </authorList>
    </citation>
    <scope>NUCLEOTIDE SEQUENCE [LARGE SCALE GENOMIC DNA]</scope>
    <source>
        <strain evidence="2 3">FME14</strain>
    </source>
</reference>
<dbReference type="EMBL" id="RRZA01000064">
    <property type="protein sequence ID" value="MBE0459149.1"/>
    <property type="molecule type" value="Genomic_DNA"/>
</dbReference>
<sequence length="369" mass="42285">MNVITCSQNVNGKKVEIKCVIPLSLVDRKINIKANFQLNDFKRSKYGEFCLNTFLNRYLAGNRSLKESRSLSRKRLALVTSHIGYLDPEAVDLVAQMNNYENAKKIFSSTSTISIETLLDANKLVASENIKSGSIREMQNWIGGDTPNKALHVPPPPEYLDELINDWLAFVNCSSLAEEVIAIIGHNQLLSIHPFTDGNGRVARLFLHVLLEKKYGDIIHPILYRIHEEYGEYINAINSTLEEEGLSNNLHDFWNKSLLWGNNLMKKLHEILEVGQSEIFRIISLRPISKDAQILIGHLWSQPIVCELGLFKHFGWNFYTSQSAIKELINANLLFPRKLRQPENAIIYDCPLIFDVWKELDNLIFSYKE</sequence>
<dbReference type="PANTHER" id="PTHR13504">
    <property type="entry name" value="FIDO DOMAIN-CONTAINING PROTEIN DDB_G0283145"/>
    <property type="match status" value="1"/>
</dbReference>
<gene>
    <name evidence="2" type="ORF">EI167_17245</name>
</gene>
<dbReference type="SUPFAM" id="SSF140931">
    <property type="entry name" value="Fic-like"/>
    <property type="match status" value="1"/>
</dbReference>
<dbReference type="PROSITE" id="PS51459">
    <property type="entry name" value="FIDO"/>
    <property type="match status" value="1"/>
</dbReference>
<dbReference type="PANTHER" id="PTHR13504:SF38">
    <property type="entry name" value="FIDO DOMAIN-CONTAINING PROTEIN"/>
    <property type="match status" value="1"/>
</dbReference>